<dbReference type="PANTHER" id="PTHR10621:SF61">
    <property type="entry name" value="UBIQUITIN FAMILY PROTEIN"/>
    <property type="match status" value="1"/>
</dbReference>
<keyword evidence="4" id="KW-1185">Reference proteome</keyword>
<dbReference type="GO" id="GO:0031593">
    <property type="term" value="F:polyubiquitin modification-dependent protein binding"/>
    <property type="evidence" value="ECO:0007669"/>
    <property type="project" value="TreeGrafter"/>
</dbReference>
<feature type="domain" description="Ubiquitin-like" evidence="2">
    <location>
        <begin position="1"/>
        <end position="80"/>
    </location>
</feature>
<dbReference type="GO" id="GO:0005654">
    <property type="term" value="C:nucleoplasm"/>
    <property type="evidence" value="ECO:0007669"/>
    <property type="project" value="TreeGrafter"/>
</dbReference>
<dbReference type="CDD" id="cd17039">
    <property type="entry name" value="Ubl_ubiquitin_like"/>
    <property type="match status" value="1"/>
</dbReference>
<feature type="compositionally biased region" description="Polar residues" evidence="1">
    <location>
        <begin position="116"/>
        <end position="125"/>
    </location>
</feature>
<feature type="region of interest" description="Disordered" evidence="1">
    <location>
        <begin position="83"/>
        <end position="154"/>
    </location>
</feature>
<dbReference type="GO" id="GO:0070628">
    <property type="term" value="F:proteasome binding"/>
    <property type="evidence" value="ECO:0007669"/>
    <property type="project" value="TreeGrafter"/>
</dbReference>
<dbReference type="InterPro" id="IPR029071">
    <property type="entry name" value="Ubiquitin-like_domsf"/>
</dbReference>
<evidence type="ECO:0000313" key="3">
    <source>
        <dbReference type="EMBL" id="GMG98673.1"/>
    </source>
</evidence>
<feature type="compositionally biased region" description="Polar residues" evidence="1">
    <location>
        <begin position="96"/>
        <end position="107"/>
    </location>
</feature>
<dbReference type="GO" id="GO:0043130">
    <property type="term" value="F:ubiquitin binding"/>
    <property type="evidence" value="ECO:0007669"/>
    <property type="project" value="TreeGrafter"/>
</dbReference>
<evidence type="ECO:0000256" key="1">
    <source>
        <dbReference type="SAM" id="MobiDB-lite"/>
    </source>
</evidence>
<dbReference type="SUPFAM" id="SSF54236">
    <property type="entry name" value="Ubiquitin-like"/>
    <property type="match status" value="1"/>
</dbReference>
<dbReference type="EMBL" id="BSYO01000001">
    <property type="protein sequence ID" value="GMG98673.1"/>
    <property type="molecule type" value="Genomic_DNA"/>
</dbReference>
<dbReference type="AlphaFoldDB" id="A0AAD3P6J2"/>
<dbReference type="GO" id="GO:0043161">
    <property type="term" value="P:proteasome-mediated ubiquitin-dependent protein catabolic process"/>
    <property type="evidence" value="ECO:0007669"/>
    <property type="project" value="TreeGrafter"/>
</dbReference>
<accession>A0AAD3P6J2</accession>
<dbReference type="SMART" id="SM00213">
    <property type="entry name" value="UBQ"/>
    <property type="match status" value="1"/>
</dbReference>
<comment type="caution">
    <text evidence="3">The sequence shown here is derived from an EMBL/GenBank/DDBJ whole genome shotgun (WGS) entry which is preliminary data.</text>
</comment>
<dbReference type="Gene3D" id="3.10.20.90">
    <property type="entry name" value="Phosphatidylinositol 3-kinase Catalytic Subunit, Chain A, domain 1"/>
    <property type="match status" value="1"/>
</dbReference>
<dbReference type="Pfam" id="PF00240">
    <property type="entry name" value="ubiquitin"/>
    <property type="match status" value="1"/>
</dbReference>
<feature type="compositionally biased region" description="Acidic residues" evidence="1">
    <location>
        <begin position="145"/>
        <end position="154"/>
    </location>
</feature>
<proteinExistence type="predicted"/>
<evidence type="ECO:0000313" key="4">
    <source>
        <dbReference type="Proteomes" id="UP001279734"/>
    </source>
</evidence>
<dbReference type="GO" id="GO:0005829">
    <property type="term" value="C:cytosol"/>
    <property type="evidence" value="ECO:0007669"/>
    <property type="project" value="TreeGrafter"/>
</dbReference>
<dbReference type="Proteomes" id="UP001279734">
    <property type="component" value="Unassembled WGS sequence"/>
</dbReference>
<dbReference type="InterPro" id="IPR000626">
    <property type="entry name" value="Ubiquitin-like_dom"/>
</dbReference>
<reference evidence="3" key="1">
    <citation type="submission" date="2023-05" db="EMBL/GenBank/DDBJ databases">
        <title>Nepenthes gracilis genome sequencing.</title>
        <authorList>
            <person name="Fukushima K."/>
        </authorList>
    </citation>
    <scope>NUCLEOTIDE SEQUENCE</scope>
    <source>
        <strain evidence="3">SING2019-196</strain>
    </source>
</reference>
<sequence>MKLAVEILTGSLFYVEVGGDATVADLKREISTQENLPCERLILYLHKDHFGLLHDDELLLTECGVHDSSHIYLFFSPLGDGRGNGLEDEEEDHHNTGFSAVDSSVNLSDDKVTREGISSTNSSSPDGKKTEADEHVCEANSAAIPEDEQRDCEK</sequence>
<gene>
    <name evidence="3" type="ORF">Nepgr_000513</name>
</gene>
<protein>
    <recommendedName>
        <fullName evidence="2">Ubiquitin-like domain-containing protein</fullName>
    </recommendedName>
</protein>
<feature type="compositionally biased region" description="Basic and acidic residues" evidence="1">
    <location>
        <begin position="126"/>
        <end position="137"/>
    </location>
</feature>
<evidence type="ECO:0000259" key="2">
    <source>
        <dbReference type="PROSITE" id="PS50053"/>
    </source>
</evidence>
<name>A0AAD3P6J2_NEPGR</name>
<dbReference type="PROSITE" id="PS50053">
    <property type="entry name" value="UBIQUITIN_2"/>
    <property type="match status" value="1"/>
</dbReference>
<dbReference type="PANTHER" id="PTHR10621">
    <property type="entry name" value="UV EXCISION REPAIR PROTEIN RAD23"/>
    <property type="match status" value="1"/>
</dbReference>
<organism evidence="3 4">
    <name type="scientific">Nepenthes gracilis</name>
    <name type="common">Slender pitcher plant</name>
    <dbReference type="NCBI Taxonomy" id="150966"/>
    <lineage>
        <taxon>Eukaryota</taxon>
        <taxon>Viridiplantae</taxon>
        <taxon>Streptophyta</taxon>
        <taxon>Embryophyta</taxon>
        <taxon>Tracheophyta</taxon>
        <taxon>Spermatophyta</taxon>
        <taxon>Magnoliopsida</taxon>
        <taxon>eudicotyledons</taxon>
        <taxon>Gunneridae</taxon>
        <taxon>Pentapetalae</taxon>
        <taxon>Caryophyllales</taxon>
        <taxon>Nepenthaceae</taxon>
        <taxon>Nepenthes</taxon>
    </lineage>
</organism>